<sequence>MSERVSTALAKIIQNNPWMSQVAGILPLSALIDFIDIPVKIHTLQVTGSCPLWSWAITPSGSRLLLSDNSNNPNYKTPILDQYGNSISLLGIDGRYGDQYLLPNPETVRTCISSQSAHAIHNRHANMKKPKQQLRIQELEIIHVQRHSPNSPSSTTQPWPWPYLSRFSPRYITTSLLGYISLLCLIILAIFSKCYLAVAFLLLMPLSGAIVTLTHGNGPRRLLKSDTMTSPYNRLVTVAQNTNSSHWTIFYGESTLVNSLLNRPLEPDESHPLLSSFSPLSSQILKMLLRVLILAQWALAIATAATQDWNAFYICFWIVFSIFAHAYLIPLHTEIRRWLMASARIQLCRYTTQLSSRRALLNTIIALNPDTFPAGKTVAEKEGGGSESEDSTVTSSTTIIANDTSRLCPGAMKAINPILEPSDERSLWEEATREAMMLCEDVPVEKRITGLSSTECGDLLGEERKRQYGRLYWMPFISEGIYMAAKIRSEAGLSGRMVRGSGV</sequence>
<keyword evidence="2" id="KW-0812">Transmembrane</keyword>
<gene>
    <name evidence="3" type="ORF">AAWM_01443</name>
</gene>
<feature type="transmembrane region" description="Helical" evidence="2">
    <location>
        <begin position="311"/>
        <end position="330"/>
    </location>
</feature>
<reference evidence="3 4" key="1">
    <citation type="submission" date="2016-09" db="EMBL/GenBank/DDBJ databases">
        <title>Aspergillus awamori IFM 58123T.</title>
        <authorList>
            <person name="Kusuya Y."/>
            <person name="Shimizu M."/>
            <person name="Takahashi H."/>
            <person name="Yaguchi T."/>
        </authorList>
    </citation>
    <scope>NUCLEOTIDE SEQUENCE [LARGE SCALE GENOMIC DNA]</scope>
    <source>
        <strain evidence="3 4">IFM 58123</strain>
    </source>
</reference>
<protein>
    <submittedName>
        <fullName evidence="3">Uncharacterized protein</fullName>
    </submittedName>
</protein>
<comment type="caution">
    <text evidence="3">The sequence shown here is derived from an EMBL/GenBank/DDBJ whole genome shotgun (WGS) entry which is preliminary data.</text>
</comment>
<keyword evidence="2" id="KW-0472">Membrane</keyword>
<feature type="transmembrane region" description="Helical" evidence="2">
    <location>
        <begin position="171"/>
        <end position="191"/>
    </location>
</feature>
<name>A0A401KGU9_ASPAW</name>
<feature type="transmembrane region" description="Helical" evidence="2">
    <location>
        <begin position="197"/>
        <end position="214"/>
    </location>
</feature>
<feature type="region of interest" description="Disordered" evidence="1">
    <location>
        <begin position="376"/>
        <end position="395"/>
    </location>
</feature>
<evidence type="ECO:0000256" key="2">
    <source>
        <dbReference type="SAM" id="Phobius"/>
    </source>
</evidence>
<dbReference type="Proteomes" id="UP000286921">
    <property type="component" value="Unassembled WGS sequence"/>
</dbReference>
<proteinExistence type="predicted"/>
<feature type="transmembrane region" description="Helical" evidence="2">
    <location>
        <begin position="287"/>
        <end position="305"/>
    </location>
</feature>
<organism evidence="3 4">
    <name type="scientific">Aspergillus awamori</name>
    <name type="common">Black koji mold</name>
    <dbReference type="NCBI Taxonomy" id="105351"/>
    <lineage>
        <taxon>Eukaryota</taxon>
        <taxon>Fungi</taxon>
        <taxon>Dikarya</taxon>
        <taxon>Ascomycota</taxon>
        <taxon>Pezizomycotina</taxon>
        <taxon>Eurotiomycetes</taxon>
        <taxon>Eurotiomycetidae</taxon>
        <taxon>Eurotiales</taxon>
        <taxon>Aspergillaceae</taxon>
        <taxon>Aspergillus</taxon>
    </lineage>
</organism>
<dbReference type="AlphaFoldDB" id="A0A401KGU9"/>
<evidence type="ECO:0000313" key="4">
    <source>
        <dbReference type="Proteomes" id="UP000286921"/>
    </source>
</evidence>
<dbReference type="EMBL" id="BDHI01000001">
    <property type="protein sequence ID" value="GCB18558.1"/>
    <property type="molecule type" value="Genomic_DNA"/>
</dbReference>
<accession>A0A401KGU9</accession>
<evidence type="ECO:0000256" key="1">
    <source>
        <dbReference type="SAM" id="MobiDB-lite"/>
    </source>
</evidence>
<evidence type="ECO:0000313" key="3">
    <source>
        <dbReference type="EMBL" id="GCB18558.1"/>
    </source>
</evidence>
<dbReference type="STRING" id="105351.A0A401KGU9"/>
<keyword evidence="4" id="KW-1185">Reference proteome</keyword>
<keyword evidence="2" id="KW-1133">Transmembrane helix</keyword>